<dbReference type="InterPro" id="IPR001202">
    <property type="entry name" value="WW_dom"/>
</dbReference>
<evidence type="ECO:0000313" key="3">
    <source>
        <dbReference type="Proteomes" id="UP000813461"/>
    </source>
</evidence>
<dbReference type="InterPro" id="IPR010730">
    <property type="entry name" value="HET"/>
</dbReference>
<gene>
    <name evidence="2" type="ORF">FB567DRAFT_495265</name>
</gene>
<proteinExistence type="predicted"/>
<dbReference type="AlphaFoldDB" id="A0A8K0R8B5"/>
<dbReference type="Proteomes" id="UP000813461">
    <property type="component" value="Unassembled WGS sequence"/>
</dbReference>
<evidence type="ECO:0000259" key="1">
    <source>
        <dbReference type="PROSITE" id="PS50020"/>
    </source>
</evidence>
<name>A0A8K0R8B5_9PLEO</name>
<organism evidence="2 3">
    <name type="scientific">Paraphoma chrysanthemicola</name>
    <dbReference type="NCBI Taxonomy" id="798071"/>
    <lineage>
        <taxon>Eukaryota</taxon>
        <taxon>Fungi</taxon>
        <taxon>Dikarya</taxon>
        <taxon>Ascomycota</taxon>
        <taxon>Pezizomycotina</taxon>
        <taxon>Dothideomycetes</taxon>
        <taxon>Pleosporomycetidae</taxon>
        <taxon>Pleosporales</taxon>
        <taxon>Pleosporineae</taxon>
        <taxon>Phaeosphaeriaceae</taxon>
        <taxon>Paraphoma</taxon>
    </lineage>
</organism>
<keyword evidence="3" id="KW-1185">Reference proteome</keyword>
<evidence type="ECO:0000313" key="2">
    <source>
        <dbReference type="EMBL" id="KAH7087442.1"/>
    </source>
</evidence>
<dbReference type="EMBL" id="JAGMVJ010000009">
    <property type="protein sequence ID" value="KAH7087442.1"/>
    <property type="molecule type" value="Genomic_DNA"/>
</dbReference>
<feature type="domain" description="WW" evidence="1">
    <location>
        <begin position="62"/>
        <end position="94"/>
    </location>
</feature>
<dbReference type="PANTHER" id="PTHR24148">
    <property type="entry name" value="ANKYRIN REPEAT DOMAIN-CONTAINING PROTEIN 39 HOMOLOG-RELATED"/>
    <property type="match status" value="1"/>
</dbReference>
<dbReference type="Pfam" id="PF06985">
    <property type="entry name" value="HET"/>
    <property type="match status" value="1"/>
</dbReference>
<dbReference type="InterPro" id="IPR052895">
    <property type="entry name" value="HetReg/Transcr_Mod"/>
</dbReference>
<comment type="caution">
    <text evidence="2">The sequence shown here is derived from an EMBL/GenBank/DDBJ whole genome shotgun (WGS) entry which is preliminary data.</text>
</comment>
<dbReference type="PROSITE" id="PS50020">
    <property type="entry name" value="WW_DOMAIN_2"/>
    <property type="match status" value="1"/>
</dbReference>
<sequence>MVPSRYNYQPIRSEEGETRILTLYPGQNSDQIQISLSPWMLRQTSASPTKHRDNINLRNVRDTLPSGWTATTTDEGRLIFHRNFKESSWSHPDADHGYKKEIQVPISDSLKEGPGFEALSYCWGPTEPQERLMVEPSDDDNLNNPPTGPGLASALRHLRYSDRTRILWVDALCINQLDLKERQNLVARMGHVYKQASRVIVWLGCESYNSSQALNALELMGQQIELLHESARVPAPASMYPEWLLYYPCEVKTINAVRDILKRPWFTRVWIWQEIVLGSAETLVYCGHTSVLWYNLRRGIILLRETNLPDPRMRDGLIESHVTSLIYCHEDFGHLEIGLTGLVESIASSACTEPRDRIYGLLGLCRPDIAKGISVDYKSDIALLFQSLVTAYLRTCNSLIPLRLCDFSSRRLDTPSWVPDLKNINPRTTTFAFASGNTETHAKVLSGRELSALGVHAGKVSAVSTVQMHGVSTSVLEAFRTIEAWYSLASCHASPNTLTEFFFTAIFQGWVKERRGDQLGISTKMYSEELLRFLEVTNEPTRRALDQSELIQNFMRDERHCAFLCTDQGCLGLGPVGTRSGDSIAVLLGFPMCVVLRPKGDVAFQILGPAFVHGLNEAQGILGKIPYPWVPRVHRPGDFLRFDNIETGETTFYDPRLAPLDNGWVMKTVEESGAYEFYHAATGLRTRTDPRCNLSELQKKVGVEEFLIV</sequence>
<reference evidence="2" key="1">
    <citation type="journal article" date="2021" name="Nat. Commun.">
        <title>Genetic determinants of endophytism in the Arabidopsis root mycobiome.</title>
        <authorList>
            <person name="Mesny F."/>
            <person name="Miyauchi S."/>
            <person name="Thiergart T."/>
            <person name="Pickel B."/>
            <person name="Atanasova L."/>
            <person name="Karlsson M."/>
            <person name="Huettel B."/>
            <person name="Barry K.W."/>
            <person name="Haridas S."/>
            <person name="Chen C."/>
            <person name="Bauer D."/>
            <person name="Andreopoulos W."/>
            <person name="Pangilinan J."/>
            <person name="LaButti K."/>
            <person name="Riley R."/>
            <person name="Lipzen A."/>
            <person name="Clum A."/>
            <person name="Drula E."/>
            <person name="Henrissat B."/>
            <person name="Kohler A."/>
            <person name="Grigoriev I.V."/>
            <person name="Martin F.M."/>
            <person name="Hacquard S."/>
        </authorList>
    </citation>
    <scope>NUCLEOTIDE SEQUENCE</scope>
    <source>
        <strain evidence="2">MPI-SDFR-AT-0120</strain>
    </source>
</reference>
<accession>A0A8K0R8B5</accession>
<dbReference type="OrthoDB" id="4850726at2759"/>
<protein>
    <submittedName>
        <fullName evidence="2">Heterokaryon incompatibility protein-domain-containing protein</fullName>
    </submittedName>
</protein>
<dbReference type="PANTHER" id="PTHR24148:SF82">
    <property type="entry name" value="HETEROKARYON INCOMPATIBILITY DOMAIN-CONTAINING PROTEIN"/>
    <property type="match status" value="1"/>
</dbReference>